<evidence type="ECO:0000313" key="2">
    <source>
        <dbReference type="Proteomes" id="UP001497516"/>
    </source>
</evidence>
<keyword evidence="2" id="KW-1185">Reference proteome</keyword>
<reference evidence="1 2" key="1">
    <citation type="submission" date="2024-04" db="EMBL/GenBank/DDBJ databases">
        <authorList>
            <person name="Fracassetti M."/>
        </authorList>
    </citation>
    <scope>NUCLEOTIDE SEQUENCE [LARGE SCALE GENOMIC DNA]</scope>
</reference>
<organism evidence="1 2">
    <name type="scientific">Linum trigynum</name>
    <dbReference type="NCBI Taxonomy" id="586398"/>
    <lineage>
        <taxon>Eukaryota</taxon>
        <taxon>Viridiplantae</taxon>
        <taxon>Streptophyta</taxon>
        <taxon>Embryophyta</taxon>
        <taxon>Tracheophyta</taxon>
        <taxon>Spermatophyta</taxon>
        <taxon>Magnoliopsida</taxon>
        <taxon>eudicotyledons</taxon>
        <taxon>Gunneridae</taxon>
        <taxon>Pentapetalae</taxon>
        <taxon>rosids</taxon>
        <taxon>fabids</taxon>
        <taxon>Malpighiales</taxon>
        <taxon>Linaceae</taxon>
        <taxon>Linum</taxon>
    </lineage>
</organism>
<protein>
    <submittedName>
        <fullName evidence="1">Uncharacterized protein</fullName>
    </submittedName>
</protein>
<dbReference type="Proteomes" id="UP001497516">
    <property type="component" value="Chromosome 3"/>
</dbReference>
<gene>
    <name evidence="1" type="ORF">LTRI10_LOCUS20749</name>
</gene>
<evidence type="ECO:0000313" key="1">
    <source>
        <dbReference type="EMBL" id="CAL1379216.1"/>
    </source>
</evidence>
<sequence length="97" mass="11373">MGRLRWGCNGGRYRNCRKLQRFIEVLHCYVFFIEAGWGDFSQGIDRHHHRRLLGGCQPEIERCLSPSRLFFFGSLHRWPCLELSQLSLSVGWGLHLA</sequence>
<dbReference type="AlphaFoldDB" id="A0AAV2DZW3"/>
<dbReference type="EMBL" id="OZ034816">
    <property type="protein sequence ID" value="CAL1379216.1"/>
    <property type="molecule type" value="Genomic_DNA"/>
</dbReference>
<proteinExistence type="predicted"/>
<name>A0AAV2DZW3_9ROSI</name>
<accession>A0AAV2DZW3</accession>